<proteinExistence type="predicted"/>
<feature type="region of interest" description="Disordered" evidence="2">
    <location>
        <begin position="1"/>
        <end position="139"/>
    </location>
</feature>
<comment type="caution">
    <text evidence="3">The sequence shown here is derived from an EMBL/GenBank/DDBJ whole genome shotgun (WGS) entry which is preliminary data.</text>
</comment>
<gene>
    <name evidence="3" type="ORF">ACRE_082770</name>
</gene>
<organism evidence="3 4">
    <name type="scientific">Hapsidospora chrysogenum (strain ATCC 11550 / CBS 779.69 / DSM 880 / IAM 14645 / JCM 23072 / IMI 49137)</name>
    <name type="common">Acremonium chrysogenum</name>
    <dbReference type="NCBI Taxonomy" id="857340"/>
    <lineage>
        <taxon>Eukaryota</taxon>
        <taxon>Fungi</taxon>
        <taxon>Dikarya</taxon>
        <taxon>Ascomycota</taxon>
        <taxon>Pezizomycotina</taxon>
        <taxon>Sordariomycetes</taxon>
        <taxon>Hypocreomycetidae</taxon>
        <taxon>Hypocreales</taxon>
        <taxon>Bionectriaceae</taxon>
        <taxon>Hapsidospora</taxon>
    </lineage>
</organism>
<feature type="region of interest" description="Disordered" evidence="2">
    <location>
        <begin position="240"/>
        <end position="261"/>
    </location>
</feature>
<dbReference type="Proteomes" id="UP000029964">
    <property type="component" value="Unassembled WGS sequence"/>
</dbReference>
<keyword evidence="4" id="KW-1185">Reference proteome</keyword>
<feature type="compositionally biased region" description="Polar residues" evidence="2">
    <location>
        <begin position="27"/>
        <end position="36"/>
    </location>
</feature>
<feature type="compositionally biased region" description="Basic and acidic residues" evidence="2">
    <location>
        <begin position="573"/>
        <end position="589"/>
    </location>
</feature>
<name>A0A086SV81_HAPC1</name>
<evidence type="ECO:0000313" key="3">
    <source>
        <dbReference type="EMBL" id="KFH41013.1"/>
    </source>
</evidence>
<protein>
    <submittedName>
        <fullName evidence="3">Uncharacterized protein</fullName>
    </submittedName>
</protein>
<feature type="coiled-coil region" evidence="1">
    <location>
        <begin position="283"/>
        <end position="360"/>
    </location>
</feature>
<evidence type="ECO:0000256" key="2">
    <source>
        <dbReference type="SAM" id="MobiDB-lite"/>
    </source>
</evidence>
<feature type="region of interest" description="Disordered" evidence="2">
    <location>
        <begin position="557"/>
        <end position="645"/>
    </location>
</feature>
<dbReference type="OrthoDB" id="5342758at2759"/>
<evidence type="ECO:0000313" key="4">
    <source>
        <dbReference type="Proteomes" id="UP000029964"/>
    </source>
</evidence>
<dbReference type="STRING" id="857340.A0A086SV81"/>
<accession>A0A086SV81</accession>
<keyword evidence="1" id="KW-0175">Coiled coil</keyword>
<dbReference type="AlphaFoldDB" id="A0A086SV81"/>
<dbReference type="EMBL" id="JPKY01000151">
    <property type="protein sequence ID" value="KFH41013.1"/>
    <property type="molecule type" value="Genomic_DNA"/>
</dbReference>
<feature type="compositionally biased region" description="Polar residues" evidence="2">
    <location>
        <begin position="120"/>
        <end position="139"/>
    </location>
</feature>
<feature type="compositionally biased region" description="Basic and acidic residues" evidence="2">
    <location>
        <begin position="48"/>
        <end position="57"/>
    </location>
</feature>
<dbReference type="HOGENOM" id="CLU_015530_1_0_1"/>
<evidence type="ECO:0000256" key="1">
    <source>
        <dbReference type="SAM" id="Coils"/>
    </source>
</evidence>
<feature type="compositionally biased region" description="Polar residues" evidence="2">
    <location>
        <begin position="563"/>
        <end position="572"/>
    </location>
</feature>
<sequence length="645" mass="72216">MTSQDRLKTTKPSSNRSPILPLHNPTVKRSASQYSMQELDPWPEDNDEVFRDGDRAPSRSRKSTPASAPAHSLPRSPTPDAWQDETTSAGSPFRSRRSRPMFARPPPPIASSIAIGSAVTRRNPSTDRNSTSAQSQSVRQSGIGGLLFSYKHEKQSAYQPDSVWRGIRRQEKALEADIQQFLDLQANSLVAGSNSIISGGTDSQLYSDTGSSTPTETFYSTATSKSRMVSSLYVPTRSTPDGNVIPVRQPKSNQPRGLSSARMGLRRSISALAQLKTEEDAHVDDALAERRKALSQLNRLSMRREIASTELHTLEENEQEPLGQELRELGARYDSITEEIRQLEEKLVGMRNQRRWLRGRIDDVQNRREAGLSGYRGTLKQVDSEVATLMRRPPIQPLDLDLAQQHGHSRAESTGGLEFLRLIPERRTVDMARSWWESEISILEQRKTQIKADREALDEGGAMWADVMTLVSDFESRLRQILKGEQPSSSTKGKERVRTIEELIREQLPEMEKVVGQLEEHQHFAEDKGWNLLICAIGAELEAFMKAQEMLREFLEEGKSQDVSKATDASGQESKEDQYTQSDQEKYDESSDNEVPPDLLVSRADGRLSQPSSVASPEVGVPMGRVEGDNDVPPEFLAEHKDKSE</sequence>
<reference evidence="4" key="1">
    <citation type="journal article" date="2014" name="Genome Announc.">
        <title>Genome sequence and annotation of Acremonium chrysogenum, producer of the beta-lactam antibiotic cephalosporin C.</title>
        <authorList>
            <person name="Terfehr D."/>
            <person name="Dahlmann T.A."/>
            <person name="Specht T."/>
            <person name="Zadra I."/>
            <person name="Kuernsteiner H."/>
            <person name="Kueck U."/>
        </authorList>
    </citation>
    <scope>NUCLEOTIDE SEQUENCE [LARGE SCALE GENOMIC DNA]</scope>
    <source>
        <strain evidence="4">ATCC 11550 / CBS 779.69 / DSM 880 / IAM 14645 / JCM 23072 / IMI 49137</strain>
    </source>
</reference>